<evidence type="ECO:0000259" key="2">
    <source>
        <dbReference type="Pfam" id="PF04536"/>
    </source>
</evidence>
<name>A0A1T1AYQ3_RHOFE</name>
<dbReference type="PANTHER" id="PTHR30373">
    <property type="entry name" value="UPF0603 PROTEIN YGCG"/>
    <property type="match status" value="1"/>
</dbReference>
<evidence type="ECO:0000313" key="3">
    <source>
        <dbReference type="EMBL" id="OOV09098.1"/>
    </source>
</evidence>
<dbReference type="Pfam" id="PF04536">
    <property type="entry name" value="TPM_phosphatase"/>
    <property type="match status" value="1"/>
</dbReference>
<evidence type="ECO:0000256" key="1">
    <source>
        <dbReference type="SAM" id="Phobius"/>
    </source>
</evidence>
<reference evidence="3 4" key="1">
    <citation type="submission" date="2017-01" db="EMBL/GenBank/DDBJ databases">
        <title>Genome sequencing of Rhodoferax fermentans JCM 7819.</title>
        <authorList>
            <person name="Kim Y.J."/>
            <person name="Farh M.E.-A."/>
            <person name="Yang D.-C."/>
        </authorList>
    </citation>
    <scope>NUCLEOTIDE SEQUENCE [LARGE SCALE GENOMIC DNA]</scope>
    <source>
        <strain evidence="3 4">JCM 7819</strain>
    </source>
</reference>
<dbReference type="PANTHER" id="PTHR30373:SF2">
    <property type="entry name" value="UPF0603 PROTEIN YGCG"/>
    <property type="match status" value="1"/>
</dbReference>
<organism evidence="3 4">
    <name type="scientific">Rhodoferax fermentans</name>
    <dbReference type="NCBI Taxonomy" id="28066"/>
    <lineage>
        <taxon>Bacteria</taxon>
        <taxon>Pseudomonadati</taxon>
        <taxon>Pseudomonadota</taxon>
        <taxon>Betaproteobacteria</taxon>
        <taxon>Burkholderiales</taxon>
        <taxon>Comamonadaceae</taxon>
        <taxon>Rhodoferax</taxon>
    </lineage>
</organism>
<keyword evidence="1" id="KW-0472">Membrane</keyword>
<evidence type="ECO:0000313" key="4">
    <source>
        <dbReference type="Proteomes" id="UP000190750"/>
    </source>
</evidence>
<accession>A0A1T1AYQ3</accession>
<comment type="caution">
    <text evidence="3">The sequence shown here is derived from an EMBL/GenBank/DDBJ whole genome shotgun (WGS) entry which is preliminary data.</text>
</comment>
<protein>
    <recommendedName>
        <fullName evidence="2">TPM domain-containing protein</fullName>
    </recommendedName>
</protein>
<dbReference type="STRING" id="28066.RF819_12165"/>
<proteinExistence type="predicted"/>
<feature type="transmembrane region" description="Helical" evidence="1">
    <location>
        <begin position="202"/>
        <end position="235"/>
    </location>
</feature>
<sequence>MLGWLLTLGVVLAQQAVPPLTGHVVDISGALGAPQREQLETKLTAFEQARGTQLVLLLVPSTQPEDITSYANRVGNSWKIGRKEIGDGVLLVVALNDRRVRIEVAKTLEGAIPDLAAKRIIDQAITPRFKQGDYAGGLDVATDQLMALVTGEALPVPSQAGTNKQTGDDGFNWMDLGIFMFIAVPVVGAVTKRILGTRLGSVATGGVAGFIALILTSSLLIAGLAAVAALVFTLLSGVSTGSRSGFGGGGGSFGGGGFGGGFGSGGGGGFSSGGGGDFGGGGASGDW</sequence>
<keyword evidence="1" id="KW-1133">Transmembrane helix</keyword>
<dbReference type="InterPro" id="IPR007621">
    <property type="entry name" value="TPM_dom"/>
</dbReference>
<dbReference type="EMBL" id="MTJN01000002">
    <property type="protein sequence ID" value="OOV09098.1"/>
    <property type="molecule type" value="Genomic_DNA"/>
</dbReference>
<gene>
    <name evidence="3" type="ORF">RF819_12165</name>
</gene>
<keyword evidence="4" id="KW-1185">Reference proteome</keyword>
<feature type="transmembrane region" description="Helical" evidence="1">
    <location>
        <begin position="171"/>
        <end position="190"/>
    </location>
</feature>
<dbReference type="Proteomes" id="UP000190750">
    <property type="component" value="Unassembled WGS sequence"/>
</dbReference>
<dbReference type="Gene3D" id="3.10.310.50">
    <property type="match status" value="1"/>
</dbReference>
<keyword evidence="1" id="KW-0812">Transmembrane</keyword>
<feature type="domain" description="TPM" evidence="2">
    <location>
        <begin position="24"/>
        <end position="147"/>
    </location>
</feature>
<dbReference type="AlphaFoldDB" id="A0A1T1AYQ3"/>